<evidence type="ECO:0000313" key="2">
    <source>
        <dbReference type="EMBL" id="PVH90301.1"/>
    </source>
</evidence>
<organism evidence="2 3">
    <name type="scientific">Periconia macrospinosa</name>
    <dbReference type="NCBI Taxonomy" id="97972"/>
    <lineage>
        <taxon>Eukaryota</taxon>
        <taxon>Fungi</taxon>
        <taxon>Dikarya</taxon>
        <taxon>Ascomycota</taxon>
        <taxon>Pezizomycotina</taxon>
        <taxon>Dothideomycetes</taxon>
        <taxon>Pleosporomycetidae</taxon>
        <taxon>Pleosporales</taxon>
        <taxon>Massarineae</taxon>
        <taxon>Periconiaceae</taxon>
        <taxon>Periconia</taxon>
    </lineage>
</organism>
<gene>
    <name evidence="2" type="ORF">DM02DRAFT_621091</name>
</gene>
<dbReference type="Proteomes" id="UP000244855">
    <property type="component" value="Unassembled WGS sequence"/>
</dbReference>
<reference evidence="2 3" key="1">
    <citation type="journal article" date="2018" name="Sci. Rep.">
        <title>Comparative genomics provides insights into the lifestyle and reveals functional heterogeneity of dark septate endophytic fungi.</title>
        <authorList>
            <person name="Knapp D.G."/>
            <person name="Nemeth J.B."/>
            <person name="Barry K."/>
            <person name="Hainaut M."/>
            <person name="Henrissat B."/>
            <person name="Johnson J."/>
            <person name="Kuo A."/>
            <person name="Lim J.H.P."/>
            <person name="Lipzen A."/>
            <person name="Nolan M."/>
            <person name="Ohm R.A."/>
            <person name="Tamas L."/>
            <person name="Grigoriev I.V."/>
            <person name="Spatafora J.W."/>
            <person name="Nagy L.G."/>
            <person name="Kovacs G.M."/>
        </authorList>
    </citation>
    <scope>NUCLEOTIDE SEQUENCE [LARGE SCALE GENOMIC DNA]</scope>
    <source>
        <strain evidence="2 3">DSE2036</strain>
    </source>
</reference>
<name>A0A2V1CX92_9PLEO</name>
<protein>
    <submittedName>
        <fullName evidence="2">Uncharacterized protein</fullName>
    </submittedName>
</protein>
<proteinExistence type="predicted"/>
<keyword evidence="3" id="KW-1185">Reference proteome</keyword>
<evidence type="ECO:0000256" key="1">
    <source>
        <dbReference type="SAM" id="MobiDB-lite"/>
    </source>
</evidence>
<dbReference type="EMBL" id="KZ806447">
    <property type="protein sequence ID" value="PVH90301.1"/>
    <property type="molecule type" value="Genomic_DNA"/>
</dbReference>
<feature type="region of interest" description="Disordered" evidence="1">
    <location>
        <begin position="1"/>
        <end position="38"/>
    </location>
</feature>
<feature type="compositionally biased region" description="Basic and acidic residues" evidence="1">
    <location>
        <begin position="1"/>
        <end position="10"/>
    </location>
</feature>
<dbReference type="AlphaFoldDB" id="A0A2V1CX92"/>
<dbReference type="OrthoDB" id="3261222at2759"/>
<evidence type="ECO:0000313" key="3">
    <source>
        <dbReference type="Proteomes" id="UP000244855"/>
    </source>
</evidence>
<sequence length="63" mass="7055">MIREARDRYGDLSYMLGGRSPHTNPDGSSPDGPINQWKPNLDVVRATIKFARRTGRLNPSSEV</sequence>
<accession>A0A2V1CX92</accession>